<dbReference type="AlphaFoldDB" id="A0A6J7P9F6"/>
<protein>
    <submittedName>
        <fullName evidence="1">Unannotated protein</fullName>
    </submittedName>
</protein>
<proteinExistence type="predicted"/>
<accession>A0A6J7P9F6</accession>
<name>A0A6J7P9F6_9ZZZZ</name>
<gene>
    <name evidence="1" type="ORF">UFOPK3974_01411</name>
</gene>
<organism evidence="1">
    <name type="scientific">freshwater metagenome</name>
    <dbReference type="NCBI Taxonomy" id="449393"/>
    <lineage>
        <taxon>unclassified sequences</taxon>
        <taxon>metagenomes</taxon>
        <taxon>ecological metagenomes</taxon>
    </lineage>
</organism>
<reference evidence="1" key="1">
    <citation type="submission" date="2020-05" db="EMBL/GenBank/DDBJ databases">
        <authorList>
            <person name="Chiriac C."/>
            <person name="Salcher M."/>
            <person name="Ghai R."/>
            <person name="Kavagutti S V."/>
        </authorList>
    </citation>
    <scope>NUCLEOTIDE SEQUENCE</scope>
</reference>
<sequence>MRLVLINSDSDALRPTLSASVASRALVCDEFGVSASRLIGEAAPIWAPVPTPRIAEAAAITAAPPLASLPDGPIQVVMATLELRIIFNSGLRSTSTAPVESRLITTTEARALLASRIAPIMISIFGGSSSPLTWTTITPPRPLDGAAVIGAGAPPAPASGATPAMMKPAPKRIVSSRLKCGT</sequence>
<dbReference type="EMBL" id="CAFBOR010000237">
    <property type="protein sequence ID" value="CAB4999462.1"/>
    <property type="molecule type" value="Genomic_DNA"/>
</dbReference>
<evidence type="ECO:0000313" key="1">
    <source>
        <dbReference type="EMBL" id="CAB4999462.1"/>
    </source>
</evidence>